<comment type="subcellular location">
    <subcellularLocation>
        <location evidence="1">Membrane</location>
        <topology evidence="1">Multi-pass membrane protein</topology>
    </subcellularLocation>
</comment>
<organism evidence="9 10">
    <name type="scientific">Penicillium canariense</name>
    <dbReference type="NCBI Taxonomy" id="189055"/>
    <lineage>
        <taxon>Eukaryota</taxon>
        <taxon>Fungi</taxon>
        <taxon>Dikarya</taxon>
        <taxon>Ascomycota</taxon>
        <taxon>Pezizomycotina</taxon>
        <taxon>Eurotiomycetes</taxon>
        <taxon>Eurotiomycetidae</taxon>
        <taxon>Eurotiales</taxon>
        <taxon>Aspergillaceae</taxon>
        <taxon>Penicillium</taxon>
    </lineage>
</organism>
<dbReference type="RefSeq" id="XP_056548605.1">
    <property type="nucleotide sequence ID" value="XM_056684999.1"/>
</dbReference>
<keyword evidence="10" id="KW-1185">Reference proteome</keyword>
<dbReference type="EMBL" id="JAPQKN010000001">
    <property type="protein sequence ID" value="KAJ5176997.1"/>
    <property type="molecule type" value="Genomic_DNA"/>
</dbReference>
<dbReference type="AlphaFoldDB" id="A0A9W9IIJ9"/>
<feature type="transmembrane region" description="Helical" evidence="7">
    <location>
        <begin position="189"/>
        <end position="212"/>
    </location>
</feature>
<reference evidence="9" key="1">
    <citation type="submission" date="2022-11" db="EMBL/GenBank/DDBJ databases">
        <authorList>
            <person name="Petersen C."/>
        </authorList>
    </citation>
    <scope>NUCLEOTIDE SEQUENCE</scope>
    <source>
        <strain evidence="9">IBT 26290</strain>
    </source>
</reference>
<keyword evidence="2 7" id="KW-0812">Transmembrane</keyword>
<evidence type="ECO:0000256" key="3">
    <source>
        <dbReference type="ARBA" id="ARBA00022989"/>
    </source>
</evidence>
<feature type="compositionally biased region" description="Basic and acidic residues" evidence="6">
    <location>
        <begin position="395"/>
        <end position="410"/>
    </location>
</feature>
<dbReference type="PANTHER" id="PTHR33048:SF129">
    <property type="entry name" value="INTEGRAL MEMBRANE PROTEIN-RELATED"/>
    <property type="match status" value="1"/>
</dbReference>
<feature type="transmembrane region" description="Helical" evidence="7">
    <location>
        <begin position="260"/>
        <end position="284"/>
    </location>
</feature>
<feature type="transmembrane region" description="Helical" evidence="7">
    <location>
        <begin position="224"/>
        <end position="248"/>
    </location>
</feature>
<comment type="similarity">
    <text evidence="5">Belongs to the SAT4 family.</text>
</comment>
<evidence type="ECO:0000313" key="10">
    <source>
        <dbReference type="Proteomes" id="UP001149163"/>
    </source>
</evidence>
<evidence type="ECO:0000256" key="7">
    <source>
        <dbReference type="SAM" id="Phobius"/>
    </source>
</evidence>
<feature type="transmembrane region" description="Helical" evidence="7">
    <location>
        <begin position="27"/>
        <end position="48"/>
    </location>
</feature>
<dbReference type="GO" id="GO:0016020">
    <property type="term" value="C:membrane"/>
    <property type="evidence" value="ECO:0007669"/>
    <property type="project" value="UniProtKB-SubCell"/>
</dbReference>
<evidence type="ECO:0000256" key="4">
    <source>
        <dbReference type="ARBA" id="ARBA00023136"/>
    </source>
</evidence>
<feature type="region of interest" description="Disordered" evidence="6">
    <location>
        <begin position="374"/>
        <end position="410"/>
    </location>
</feature>
<feature type="domain" description="Rhodopsin" evidence="8">
    <location>
        <begin position="44"/>
        <end position="289"/>
    </location>
</feature>
<reference evidence="9" key="2">
    <citation type="journal article" date="2023" name="IMA Fungus">
        <title>Comparative genomic study of the Penicillium genus elucidates a diverse pangenome and 15 lateral gene transfer events.</title>
        <authorList>
            <person name="Petersen C."/>
            <person name="Sorensen T."/>
            <person name="Nielsen M.R."/>
            <person name="Sondergaard T.E."/>
            <person name="Sorensen J.L."/>
            <person name="Fitzpatrick D.A."/>
            <person name="Frisvad J.C."/>
            <person name="Nielsen K.L."/>
        </authorList>
    </citation>
    <scope>NUCLEOTIDE SEQUENCE</scope>
    <source>
        <strain evidence="9">IBT 26290</strain>
    </source>
</reference>
<evidence type="ECO:0000256" key="5">
    <source>
        <dbReference type="ARBA" id="ARBA00038359"/>
    </source>
</evidence>
<comment type="caution">
    <text evidence="9">The sequence shown here is derived from an EMBL/GenBank/DDBJ whole genome shotgun (WGS) entry which is preliminary data.</text>
</comment>
<dbReference type="Pfam" id="PF20684">
    <property type="entry name" value="Fung_rhodopsin"/>
    <property type="match status" value="1"/>
</dbReference>
<sequence length="410" mass="46054">MHLPPVAVMATWPTPNYIDPPTRGHGVLIVNVVCISLAFLVVILRLYTRLRITCSAGMDDILIVIGLAFAIAMVAVTSVATEKWGWNRHIWDVPETWLSTVQKLNLVFQIMFSWSSSITKISLLWFCRRLLGAGKGTFMWFNRAFIGSMIFVALSCFMFTFISIFQCSPIKAYWEVDPTYSHKCLDEGAIVFSASVINIFTDFLVTALPMPLIWSLKLPARQRLAVISIFGLGIIVNVAGSVRTVYVWKSMVVGYDTTWLGWPVLIAACVEISLGLICSSAPALRPLIATFLPRLLNSTRNAGYSYNQRSRSQKLWSSTGRSHMHPINSSRQGEYESDRFEIMRTVEMETWTESRLAHHHAMGHRFDISGNRALSPESFETKPGATVNSSAASEKSSRSLRRDEAYNARH</sequence>
<protein>
    <recommendedName>
        <fullName evidence="8">Rhodopsin domain-containing protein</fullName>
    </recommendedName>
</protein>
<keyword evidence="4 7" id="KW-0472">Membrane</keyword>
<accession>A0A9W9IIJ9</accession>
<keyword evidence="3 7" id="KW-1133">Transmembrane helix</keyword>
<evidence type="ECO:0000256" key="2">
    <source>
        <dbReference type="ARBA" id="ARBA00022692"/>
    </source>
</evidence>
<dbReference type="OrthoDB" id="4525788at2759"/>
<feature type="transmembrane region" description="Helical" evidence="7">
    <location>
        <begin position="60"/>
        <end position="80"/>
    </location>
</feature>
<gene>
    <name evidence="9" type="ORF">N7482_002874</name>
</gene>
<dbReference type="PANTHER" id="PTHR33048">
    <property type="entry name" value="PTH11-LIKE INTEGRAL MEMBRANE PROTEIN (AFU_ORTHOLOGUE AFUA_5G11245)"/>
    <property type="match status" value="1"/>
</dbReference>
<dbReference type="Proteomes" id="UP001149163">
    <property type="component" value="Unassembled WGS sequence"/>
</dbReference>
<dbReference type="InterPro" id="IPR052337">
    <property type="entry name" value="SAT4-like"/>
</dbReference>
<feature type="transmembrane region" description="Helical" evidence="7">
    <location>
        <begin position="140"/>
        <end position="165"/>
    </location>
</feature>
<dbReference type="GeneID" id="81424175"/>
<evidence type="ECO:0000256" key="1">
    <source>
        <dbReference type="ARBA" id="ARBA00004141"/>
    </source>
</evidence>
<dbReference type="InterPro" id="IPR049326">
    <property type="entry name" value="Rhodopsin_dom_fungi"/>
</dbReference>
<proteinExistence type="inferred from homology"/>
<evidence type="ECO:0000256" key="6">
    <source>
        <dbReference type="SAM" id="MobiDB-lite"/>
    </source>
</evidence>
<evidence type="ECO:0000259" key="8">
    <source>
        <dbReference type="Pfam" id="PF20684"/>
    </source>
</evidence>
<feature type="transmembrane region" description="Helical" evidence="7">
    <location>
        <begin position="106"/>
        <end position="128"/>
    </location>
</feature>
<evidence type="ECO:0000313" key="9">
    <source>
        <dbReference type="EMBL" id="KAJ5176997.1"/>
    </source>
</evidence>
<name>A0A9W9IIJ9_9EURO</name>